<dbReference type="KEGG" id="vcn:VOLCADRAFT_98837"/>
<proteinExistence type="predicted"/>
<feature type="compositionally biased region" description="Gly residues" evidence="1">
    <location>
        <begin position="335"/>
        <end position="345"/>
    </location>
</feature>
<dbReference type="GO" id="GO:0016592">
    <property type="term" value="C:mediator complex"/>
    <property type="evidence" value="ECO:0007669"/>
    <property type="project" value="TreeGrafter"/>
</dbReference>
<evidence type="ECO:0000256" key="1">
    <source>
        <dbReference type="SAM" id="MobiDB-lite"/>
    </source>
</evidence>
<dbReference type="Proteomes" id="UP000001058">
    <property type="component" value="Unassembled WGS sequence"/>
</dbReference>
<feature type="compositionally biased region" description="Polar residues" evidence="1">
    <location>
        <begin position="213"/>
        <end position="230"/>
    </location>
</feature>
<feature type="region of interest" description="Disordered" evidence="1">
    <location>
        <begin position="144"/>
        <end position="237"/>
    </location>
</feature>
<feature type="compositionally biased region" description="Gly residues" evidence="1">
    <location>
        <begin position="189"/>
        <end position="209"/>
    </location>
</feature>
<evidence type="ECO:0000313" key="3">
    <source>
        <dbReference type="Proteomes" id="UP000001058"/>
    </source>
</evidence>
<dbReference type="RefSeq" id="XP_002957730.1">
    <property type="nucleotide sequence ID" value="XM_002957684.1"/>
</dbReference>
<dbReference type="AlphaFoldDB" id="D8UGE6"/>
<gene>
    <name evidence="2" type="ORF">VOLCADRAFT_98837</name>
</gene>
<dbReference type="EMBL" id="GL378399">
    <property type="protein sequence ID" value="EFJ41162.1"/>
    <property type="molecule type" value="Genomic_DNA"/>
</dbReference>
<dbReference type="GeneID" id="9620795"/>
<protein>
    <submittedName>
        <fullName evidence="2">Uncharacterized protein</fullName>
    </submittedName>
</protein>
<organism evidence="3">
    <name type="scientific">Volvox carteri f. nagariensis</name>
    <dbReference type="NCBI Taxonomy" id="3068"/>
    <lineage>
        <taxon>Eukaryota</taxon>
        <taxon>Viridiplantae</taxon>
        <taxon>Chlorophyta</taxon>
        <taxon>core chlorophytes</taxon>
        <taxon>Chlorophyceae</taxon>
        <taxon>CS clade</taxon>
        <taxon>Chlamydomonadales</taxon>
        <taxon>Volvocaceae</taxon>
        <taxon>Volvox</taxon>
    </lineage>
</organism>
<reference evidence="2 3" key="1">
    <citation type="journal article" date="2010" name="Science">
        <title>Genomic analysis of organismal complexity in the multicellular green alga Volvox carteri.</title>
        <authorList>
            <person name="Prochnik S.E."/>
            <person name="Umen J."/>
            <person name="Nedelcu A.M."/>
            <person name="Hallmann A."/>
            <person name="Miller S.M."/>
            <person name="Nishii I."/>
            <person name="Ferris P."/>
            <person name="Kuo A."/>
            <person name="Mitros T."/>
            <person name="Fritz-Laylin L.K."/>
            <person name="Hellsten U."/>
            <person name="Chapman J."/>
            <person name="Simakov O."/>
            <person name="Rensing S.A."/>
            <person name="Terry A."/>
            <person name="Pangilinan J."/>
            <person name="Kapitonov V."/>
            <person name="Jurka J."/>
            <person name="Salamov A."/>
            <person name="Shapiro H."/>
            <person name="Schmutz J."/>
            <person name="Grimwood J."/>
            <person name="Lindquist E."/>
            <person name="Lucas S."/>
            <person name="Grigoriev I.V."/>
            <person name="Schmitt R."/>
            <person name="Kirk D."/>
            <person name="Rokhsar D.S."/>
        </authorList>
    </citation>
    <scope>NUCLEOTIDE SEQUENCE [LARGE SCALE GENOMIC DNA]</scope>
    <source>
        <strain evidence="3">f. Nagariensis / Eve</strain>
    </source>
</reference>
<dbReference type="InterPro" id="IPR051647">
    <property type="entry name" value="Mediator_comp_sub12"/>
</dbReference>
<feature type="region of interest" description="Disordered" evidence="1">
    <location>
        <begin position="324"/>
        <end position="354"/>
    </location>
</feature>
<dbReference type="STRING" id="3068.D8UGE6"/>
<dbReference type="InParanoid" id="D8UGE6"/>
<evidence type="ECO:0000313" key="2">
    <source>
        <dbReference type="EMBL" id="EFJ41162.1"/>
    </source>
</evidence>
<feature type="compositionally biased region" description="Low complexity" evidence="1">
    <location>
        <begin position="156"/>
        <end position="188"/>
    </location>
</feature>
<dbReference type="PANTHER" id="PTHR46007:SF11">
    <property type="entry name" value="MEDIATOR OF RNA POLYMERASE II TRANSCRIPTION SUBUNIT 12"/>
    <property type="match status" value="1"/>
</dbReference>
<accession>D8UGE6</accession>
<dbReference type="PANTHER" id="PTHR46007">
    <property type="entry name" value="MEDIATOR OF RNA POLYMERASE II TRANSCRIPTION SUBUNIT 12"/>
    <property type="match status" value="1"/>
</dbReference>
<dbReference type="GO" id="GO:0045944">
    <property type="term" value="P:positive regulation of transcription by RNA polymerase II"/>
    <property type="evidence" value="ECO:0007669"/>
    <property type="project" value="TreeGrafter"/>
</dbReference>
<name>D8UGE6_VOLCA</name>
<dbReference type="GO" id="GO:0003713">
    <property type="term" value="F:transcription coactivator activity"/>
    <property type="evidence" value="ECO:0007669"/>
    <property type="project" value="TreeGrafter"/>
</dbReference>
<keyword evidence="3" id="KW-1185">Reference proteome</keyword>
<dbReference type="OrthoDB" id="550856at2759"/>
<sequence length="1079" mass="108568">MMELKKSGRLEPSVILPVSALKTNTSSRLVMLLLELSTVALQQEAEMACQGTIQSAYLPSLGSSAATAAGGGVGSGLLDDALVPADVRLAVSVTRAKQACSDFLVSAATASSVCDAMEQRSLAFKRRYYELQAEIRQQEVARAEFPEGGQCADQHSSSPLLPSSSPTTSSGAAAATASTSEPASQTTSGGAGAGAGPNAGDLVNGGAGMPNGTAASQQQQQALENSSSRWGLSLLPGSRPNPDSLAMLSSLLAGLHEHLRVHKELSEALMTDGGAADVDGMDAAAAGSGRPRAGGFGQPPPQQVLHPYQIDGRVLAADVLSAASGGTDTAVGPTRVGGSGSGGTGLEQQSQRRQQKNMLMPYGPDNIVKAFMSFASLLSSLAPHVTQLAMAGENAGPPPLLQPPSHPSGHAAHVAHQLQVHGNTSRQIAQLSRKVQEQAVAYGPVLRALRLESSRGISQRSLDLSGHDCCLDDDVLDIMTSVPAVTTAGQRKRAFPELVQPQAPSLSRRSAIIDRPGCGVPDSYCSVERRTLGRDGVALSFLHKYGHERAYMASGSSACPSGGAAAPVAKTALATSTTAAPPPPMDDGLARIHARLRSLNLAAASQPAAATAAAAASVATNAPAAGGQAVASSTVSPLRGALWQQQQQGPLGSLEAGMFIMQQQQQANRLGENDFREAAAGATAASSHIDADVSSTGAGPVWPSMPWFGGTHAGSGAADASSQAAGELGLSLAAATSGGELASGERRRFDLCNLLDDDDYDSKDGGHGLSGSHHRLVTMFPPAGVVGPMMGASPQSSLETIRPLGAGGGGTGAAHGALHVADADDDFGLLAAEGELVSQALMFGSAMAAPPPSNSPRGAAGSAGVQAGLLFGGPLAEVSSSGWGSCGGGVSATDLGDRESDGDGRTTAATAKVAVSYCGSAAPQCGAGLGSMMQDTDSGDDVVMADNDKDMAPVVSPLGFGGKASASLSISWLGAVGGGPGVAPGGGQGPKASSLFDAFGVLLSPQQQPQQHQVPIGNINAFGRLQQQQAQQNGAVPAVAAMAVPLAPQQPQAAPAVMGGFGAEILALKARMQAAMTKQ</sequence>